<name>A0A448WQU1_9PLAT</name>
<keyword evidence="3" id="KW-1185">Reference proteome</keyword>
<dbReference type="EMBL" id="CAAALY010034445">
    <property type="protein sequence ID" value="VEL17843.1"/>
    <property type="molecule type" value="Genomic_DNA"/>
</dbReference>
<comment type="caution">
    <text evidence="2">The sequence shown here is derived from an EMBL/GenBank/DDBJ whole genome shotgun (WGS) entry which is preliminary data.</text>
</comment>
<reference evidence="2" key="1">
    <citation type="submission" date="2018-11" db="EMBL/GenBank/DDBJ databases">
        <authorList>
            <consortium name="Pathogen Informatics"/>
        </authorList>
    </citation>
    <scope>NUCLEOTIDE SEQUENCE</scope>
</reference>
<dbReference type="Proteomes" id="UP000784294">
    <property type="component" value="Unassembled WGS sequence"/>
</dbReference>
<gene>
    <name evidence="2" type="ORF">PXEA_LOCUS11283</name>
</gene>
<evidence type="ECO:0000256" key="1">
    <source>
        <dbReference type="SAM" id="MobiDB-lite"/>
    </source>
</evidence>
<evidence type="ECO:0000313" key="3">
    <source>
        <dbReference type="Proteomes" id="UP000784294"/>
    </source>
</evidence>
<accession>A0A448WQU1</accession>
<feature type="compositionally biased region" description="Polar residues" evidence="1">
    <location>
        <begin position="124"/>
        <end position="148"/>
    </location>
</feature>
<feature type="region of interest" description="Disordered" evidence="1">
    <location>
        <begin position="121"/>
        <end position="148"/>
    </location>
</feature>
<proteinExistence type="predicted"/>
<sequence>MDTALSPTPSGPSPSFAYKNQLSPGHCISKGLDPVFLPSSPLVRLPVELSTQTSLPSLVASLSLRKGLVSVLEPSPLVVTSPFCGFLSSLLARLYGSAGIVGMPFSPNRVLASFEASSHFGHSAQPSQSEPDVIQQAQSQSGNTSMQNADVTDRMCASRFTFAHGPTCVTTRLQKAS</sequence>
<protein>
    <submittedName>
        <fullName evidence="2">Uncharacterized protein</fullName>
    </submittedName>
</protein>
<evidence type="ECO:0000313" key="2">
    <source>
        <dbReference type="EMBL" id="VEL17843.1"/>
    </source>
</evidence>
<organism evidence="2 3">
    <name type="scientific">Protopolystoma xenopodis</name>
    <dbReference type="NCBI Taxonomy" id="117903"/>
    <lineage>
        <taxon>Eukaryota</taxon>
        <taxon>Metazoa</taxon>
        <taxon>Spiralia</taxon>
        <taxon>Lophotrochozoa</taxon>
        <taxon>Platyhelminthes</taxon>
        <taxon>Monogenea</taxon>
        <taxon>Polyopisthocotylea</taxon>
        <taxon>Polystomatidea</taxon>
        <taxon>Polystomatidae</taxon>
        <taxon>Protopolystoma</taxon>
    </lineage>
</organism>
<dbReference type="AlphaFoldDB" id="A0A448WQU1"/>